<dbReference type="Pfam" id="PF14850">
    <property type="entry name" value="Pro_dh-DNA_bdg"/>
    <property type="match status" value="1"/>
</dbReference>
<comment type="caution">
    <text evidence="24">The sequence shown here is derived from an EMBL/GenBank/DDBJ whole genome shotgun (WGS) entry which is preliminary data.</text>
</comment>
<evidence type="ECO:0000256" key="5">
    <source>
        <dbReference type="ARBA" id="ARBA00022630"/>
    </source>
</evidence>
<dbReference type="GO" id="GO:0004657">
    <property type="term" value="F:proline dehydrogenase activity"/>
    <property type="evidence" value="ECO:0007669"/>
    <property type="project" value="UniProtKB-UniRule"/>
</dbReference>
<comment type="catalytic activity">
    <reaction evidence="14 18">
        <text>L-glutamate 5-semialdehyde + NAD(+) + H2O = L-glutamate + NADH + 2 H(+)</text>
        <dbReference type="Rhea" id="RHEA:30235"/>
        <dbReference type="ChEBI" id="CHEBI:15377"/>
        <dbReference type="ChEBI" id="CHEBI:15378"/>
        <dbReference type="ChEBI" id="CHEBI:29985"/>
        <dbReference type="ChEBI" id="CHEBI:57540"/>
        <dbReference type="ChEBI" id="CHEBI:57945"/>
        <dbReference type="ChEBI" id="CHEBI:58066"/>
        <dbReference type="EC" id="1.2.1.88"/>
    </reaction>
</comment>
<dbReference type="NCBIfam" id="NF008869">
    <property type="entry name" value="PRK11904.1"/>
    <property type="match status" value="1"/>
</dbReference>
<evidence type="ECO:0000256" key="12">
    <source>
        <dbReference type="ARBA" id="ARBA00023163"/>
    </source>
</evidence>
<dbReference type="Gene3D" id="1.20.5.460">
    <property type="entry name" value="Single helix bin"/>
    <property type="match status" value="1"/>
</dbReference>
<keyword evidence="7 18" id="KW-0560">Oxidoreductase</keyword>
<comment type="similarity">
    <text evidence="16 18">In the N-terminal section; belongs to the proline dehydrogenase family.</text>
</comment>
<dbReference type="InterPro" id="IPR025703">
    <property type="entry name" value="Bifunct_PutA"/>
</dbReference>
<feature type="domain" description="Aldehyde dehydrogenase" evidence="20">
    <location>
        <begin position="567"/>
        <end position="1018"/>
    </location>
</feature>
<dbReference type="InterPro" id="IPR050485">
    <property type="entry name" value="Proline_metab_enzyme"/>
</dbReference>
<dbReference type="SUPFAM" id="SSF81935">
    <property type="entry name" value="N-terminal domain of bifunctional PutA protein"/>
    <property type="match status" value="1"/>
</dbReference>
<dbReference type="InterPro" id="IPR041349">
    <property type="entry name" value="PRODH"/>
</dbReference>
<comment type="cofactor">
    <cofactor evidence="1 18">
        <name>FAD</name>
        <dbReference type="ChEBI" id="CHEBI:57692"/>
    </cofactor>
</comment>
<evidence type="ECO:0000256" key="17">
    <source>
        <dbReference type="ARBA" id="ARBA00060911"/>
    </source>
</evidence>
<keyword evidence="13" id="KW-0511">Multifunctional enzyme</keyword>
<name>A0A1J8NQ31_9COXI</name>
<dbReference type="PIRSF" id="PIRSF000197">
    <property type="entry name" value="Bifunct_PutA"/>
    <property type="match status" value="1"/>
</dbReference>
<evidence type="ECO:0000256" key="3">
    <source>
        <dbReference type="ARBA" id="ARBA00004786"/>
    </source>
</evidence>
<feature type="domain" description="Proline dehydrogenase PutA" evidence="22">
    <location>
        <begin position="67"/>
        <end position="178"/>
    </location>
</feature>
<evidence type="ECO:0000256" key="15">
    <source>
        <dbReference type="ARBA" id="ARBA00048779"/>
    </source>
</evidence>
<gene>
    <name evidence="24" type="ORF">A1D18_00600</name>
</gene>
<evidence type="ECO:0000256" key="19">
    <source>
        <dbReference type="PIRSR" id="PIRSR000197-1"/>
    </source>
</evidence>
<evidence type="ECO:0000256" key="9">
    <source>
        <dbReference type="ARBA" id="ARBA00023027"/>
    </source>
</evidence>
<dbReference type="GO" id="GO:0010133">
    <property type="term" value="P:L-proline catabolic process to L-glutamate"/>
    <property type="evidence" value="ECO:0007669"/>
    <property type="project" value="UniProtKB-UniRule"/>
</dbReference>
<dbReference type="InterPro" id="IPR002872">
    <property type="entry name" value="Proline_DH_dom"/>
</dbReference>
<keyword evidence="6 18" id="KW-0274">FAD</keyword>
<dbReference type="AlphaFoldDB" id="A0A1J8NQ31"/>
<evidence type="ECO:0000256" key="18">
    <source>
        <dbReference type="PIRNR" id="PIRNR000197"/>
    </source>
</evidence>
<evidence type="ECO:0000256" key="7">
    <source>
        <dbReference type="ARBA" id="ARBA00023002"/>
    </source>
</evidence>
<dbReference type="InterPro" id="IPR016163">
    <property type="entry name" value="Ald_DH_C"/>
</dbReference>
<feature type="domain" description="Proline utilization A proline dehydrogenase N-terminal" evidence="23">
    <location>
        <begin position="12"/>
        <end position="58"/>
    </location>
</feature>
<dbReference type="PANTHER" id="PTHR42862">
    <property type="entry name" value="DELTA-1-PYRROLINE-5-CARBOXYLATE DEHYDROGENASE 1, ISOFORM A-RELATED"/>
    <property type="match status" value="1"/>
</dbReference>
<evidence type="ECO:0000313" key="25">
    <source>
        <dbReference type="Proteomes" id="UP000183924"/>
    </source>
</evidence>
<dbReference type="Gene3D" id="1.20.5.550">
    <property type="entry name" value="Single Helix bin"/>
    <property type="match status" value="1"/>
</dbReference>
<dbReference type="InterPro" id="IPR024089">
    <property type="entry name" value="PRODH_PutA_dom_I/II"/>
</dbReference>
<dbReference type="Pfam" id="PF00171">
    <property type="entry name" value="Aldedh"/>
    <property type="match status" value="1"/>
</dbReference>
<dbReference type="Gene3D" id="3.40.309.10">
    <property type="entry name" value="Aldehyde Dehydrogenase, Chain A, domain 2"/>
    <property type="match status" value="1"/>
</dbReference>
<dbReference type="PROSITE" id="PS00070">
    <property type="entry name" value="ALDEHYDE_DEHYDR_CYS"/>
    <property type="match status" value="1"/>
</dbReference>
<dbReference type="Pfam" id="PF01619">
    <property type="entry name" value="Pro_dh"/>
    <property type="match status" value="1"/>
</dbReference>
<comment type="function">
    <text evidence="18">Oxidizes proline to glutamate for use as a carbon and nitrogen source.</text>
</comment>
<dbReference type="InterPro" id="IPR015590">
    <property type="entry name" value="Aldehyde_DH_dom"/>
</dbReference>
<dbReference type="PANTHER" id="PTHR42862:SF1">
    <property type="entry name" value="DELTA-1-PYRROLINE-5-CARBOXYLATE DEHYDROGENASE 2, ISOFORM A-RELATED"/>
    <property type="match status" value="1"/>
</dbReference>
<feature type="active site" evidence="19">
    <location>
        <position position="834"/>
    </location>
</feature>
<dbReference type="Proteomes" id="UP000183924">
    <property type="component" value="Unassembled WGS sequence"/>
</dbReference>
<evidence type="ECO:0000256" key="2">
    <source>
        <dbReference type="ARBA" id="ARBA00004739"/>
    </source>
</evidence>
<dbReference type="OrthoDB" id="9812625at2"/>
<keyword evidence="5 18" id="KW-0285">Flavoprotein</keyword>
<sequence length="1045" mass="114468">MSIPLISVKKNPLRLAIAQAYYADETTCVKQLLQEAALPRQVIEKISQYAAQLIDQIRKQRLSKGGLDAFLYEYDLSSEEGIALMCLAEALLRIPDSNTIDALLKDKITHADWASHLGQSASFFVNASTWGLVLTGKLLQSDQSGGLGNVLRRFVSRSSAPIIRKTVKQAMQVLGRQFVMGQGIDEALKRAKAYEAKGYCFSYDMLGEAARTEKDAERYFRAYYTAITAIGKAASSKSLNDAPGISVKLSALHPRYEFAKKEVVVPFLIKQLKILALAAKANNLTLTVDAEEADRLDISLDIIAAVFCDSDLAHWEGFGLAVQAYQKRAPFVIDWLVDLAKKQNKRWMVRLIKGAYWDTEIKNAQLKGLQGYPVFTRKAATDVCFVACAKKLLEHAAQIYPQFATHNAYTLATILELAGKNRDFEMQCLHGMGYTLYDHIVGPKHLNVPCRVYAPVGGYEDLLAYLVRRLLENGANTSFVNRIVDPAIPIEEMLEDPVQKLSQLKVIPHPKIPLPRDIYGPGRKNSRGIDFSDSETWEPLASQIDIASKKSYIAGPLIKGILVDGEKTRAINNPANPQEIVGHVSLASVEQLEQAISNAHQINFTWANTPIEIRAACLERAADLFEQRLSEFMALAIKEAGKTLNDALAEVREAVDFCRYYAMRARLDLIPQLLPGPTGEENWLSFQGRGVIACISPWNFPLAIFIGQVTAALVTGNTVIAKPASQTPLIANAAVQLLHEAGIPGDVLQLVPASGAVIGPKITFDPRIKGIVFTGSTETAREINQGLASREGGILPFIAETGGQNAMIVDTSALKEQVVVDVLNSAFGSAGQRCSALRVLFIQEEMAESLIEMLCGAMAELKLGDPSELFTDVGPVIDSMAKKTLQEHFDRMSQEAKLLYQCKLPSGLDQTNFFAPSLFELTSLDLLKREVFGPILHVIRYTVKDREQVIQAINHTGYGLTLGIQSRIQQTVESISRQVHVGNQYVNRSMIGAVVGVQPFGGEGLSGTGPKAGGPHYLPRLCLERSLSINTTAAGGNASLLCLEE</sequence>
<evidence type="ECO:0000256" key="13">
    <source>
        <dbReference type="ARBA" id="ARBA00023268"/>
    </source>
</evidence>
<dbReference type="SUPFAM" id="SSF51730">
    <property type="entry name" value="FAD-linked oxidoreductase"/>
    <property type="match status" value="1"/>
</dbReference>
<evidence type="ECO:0000256" key="8">
    <source>
        <dbReference type="ARBA" id="ARBA00023015"/>
    </source>
</evidence>
<evidence type="ECO:0000256" key="1">
    <source>
        <dbReference type="ARBA" id="ARBA00001974"/>
    </source>
</evidence>
<evidence type="ECO:0000256" key="4">
    <source>
        <dbReference type="ARBA" id="ARBA00022491"/>
    </source>
</evidence>
<dbReference type="CDD" id="cd07125">
    <property type="entry name" value="ALDH_PutA-P5CDH"/>
    <property type="match status" value="1"/>
</dbReference>
<evidence type="ECO:0000313" key="24">
    <source>
        <dbReference type="EMBL" id="OIZ96102.1"/>
    </source>
</evidence>
<dbReference type="EC" id="1.5.5.2" evidence="18"/>
<dbReference type="UniPathway" id="UPA00261">
    <property type="reaction ID" value="UER00373"/>
</dbReference>
<keyword evidence="25" id="KW-1185">Reference proteome</keyword>
<evidence type="ECO:0000256" key="16">
    <source>
        <dbReference type="ARBA" id="ARBA00060889"/>
    </source>
</evidence>
<keyword evidence="11 18" id="KW-0238">DNA-binding</keyword>
<evidence type="ECO:0000259" key="21">
    <source>
        <dbReference type="Pfam" id="PF01619"/>
    </source>
</evidence>
<dbReference type="Pfam" id="PF18327">
    <property type="entry name" value="PRODH"/>
    <property type="match status" value="1"/>
</dbReference>
<keyword evidence="9 18" id="KW-0520">NAD</keyword>
<dbReference type="SUPFAM" id="SSF53720">
    <property type="entry name" value="ALDH-like"/>
    <property type="match status" value="1"/>
</dbReference>
<evidence type="ECO:0000259" key="23">
    <source>
        <dbReference type="Pfam" id="PF18327"/>
    </source>
</evidence>
<dbReference type="NCBIfam" id="TIGR01238">
    <property type="entry name" value="D1pyr5carbox3"/>
    <property type="match status" value="1"/>
</dbReference>
<keyword evidence="4 18" id="KW-0678">Repressor</keyword>
<dbReference type="InterPro" id="IPR005933">
    <property type="entry name" value="PutA_C"/>
</dbReference>
<evidence type="ECO:0000256" key="6">
    <source>
        <dbReference type="ARBA" id="ARBA00022827"/>
    </source>
</evidence>
<dbReference type="Gene3D" id="3.40.605.10">
    <property type="entry name" value="Aldehyde Dehydrogenase, Chain A, domain 1"/>
    <property type="match status" value="1"/>
</dbReference>
<dbReference type="InterPro" id="IPR016162">
    <property type="entry name" value="Ald_DH_N"/>
</dbReference>
<dbReference type="GO" id="GO:0003677">
    <property type="term" value="F:DNA binding"/>
    <property type="evidence" value="ECO:0007669"/>
    <property type="project" value="UniProtKB-KW"/>
</dbReference>
<feature type="domain" description="Proline dehydrogenase" evidence="21">
    <location>
        <begin position="187"/>
        <end position="482"/>
    </location>
</feature>
<dbReference type="EC" id="1.2.1.88" evidence="18"/>
<comment type="similarity">
    <text evidence="17 18">In the C-terminal section; belongs to the aldehyde dehydrogenase family.</text>
</comment>
<accession>A0A1J8NQ31</accession>
<evidence type="ECO:0000256" key="10">
    <source>
        <dbReference type="ARBA" id="ARBA00023062"/>
    </source>
</evidence>
<evidence type="ECO:0000259" key="20">
    <source>
        <dbReference type="Pfam" id="PF00171"/>
    </source>
</evidence>
<dbReference type="FunFam" id="3.20.20.220:FF:000004">
    <property type="entry name" value="Bifunctional protein PutA"/>
    <property type="match status" value="1"/>
</dbReference>
<dbReference type="Gene3D" id="3.20.20.220">
    <property type="match status" value="1"/>
</dbReference>
<keyword evidence="8 18" id="KW-0805">Transcription regulation</keyword>
<organism evidence="24 25">
    <name type="scientific">Candidatus Rickettsiella isopodorum</name>
    <dbReference type="NCBI Taxonomy" id="1225476"/>
    <lineage>
        <taxon>Bacteria</taxon>
        <taxon>Pseudomonadati</taxon>
        <taxon>Pseudomonadota</taxon>
        <taxon>Gammaproteobacteria</taxon>
        <taxon>Legionellales</taxon>
        <taxon>Coxiellaceae</taxon>
        <taxon>Rickettsiella</taxon>
    </lineage>
</organism>
<dbReference type="RefSeq" id="WP_071661887.1">
    <property type="nucleotide sequence ID" value="NZ_LUKY01000027.1"/>
</dbReference>
<dbReference type="InterPro" id="IPR016160">
    <property type="entry name" value="Ald_DH_CS_CYS"/>
</dbReference>
<dbReference type="EMBL" id="LUKY01000027">
    <property type="protein sequence ID" value="OIZ96102.1"/>
    <property type="molecule type" value="Genomic_DNA"/>
</dbReference>
<dbReference type="GO" id="GO:0009898">
    <property type="term" value="C:cytoplasmic side of plasma membrane"/>
    <property type="evidence" value="ECO:0007669"/>
    <property type="project" value="TreeGrafter"/>
</dbReference>
<comment type="pathway">
    <text evidence="3 18">Amino-acid degradation; L-proline degradation into L-glutamate; L-glutamate from L-proline: step 2/2.</text>
</comment>
<proteinExistence type="inferred from homology"/>
<dbReference type="InterPro" id="IPR016161">
    <property type="entry name" value="Ald_DH/histidinol_DH"/>
</dbReference>
<evidence type="ECO:0000256" key="14">
    <source>
        <dbReference type="ARBA" id="ARBA00048142"/>
    </source>
</evidence>
<evidence type="ECO:0000259" key="22">
    <source>
        <dbReference type="Pfam" id="PF14850"/>
    </source>
</evidence>
<dbReference type="InterPro" id="IPR024090">
    <property type="entry name" value="PRODH_PutA_dom_I"/>
</dbReference>
<reference evidence="24 25" key="1">
    <citation type="submission" date="2016-03" db="EMBL/GenBank/DDBJ databases">
        <title>Comparative genomics of Rickettsiella.</title>
        <authorList>
            <person name="Chandler C."/>
            <person name="Wang Y."/>
        </authorList>
    </citation>
    <scope>NUCLEOTIDE SEQUENCE [LARGE SCALE GENOMIC DNA]</scope>
    <source>
        <strain evidence="24 25">RCFS May 2013</strain>
    </source>
</reference>
<keyword evidence="12 18" id="KW-0804">Transcription</keyword>
<protein>
    <recommendedName>
        <fullName evidence="18">Bifunctional protein PutA</fullName>
    </recommendedName>
    <domain>
        <recommendedName>
            <fullName evidence="18">Proline dehydrogenase</fullName>
            <ecNumber evidence="18">1.5.5.2</ecNumber>
        </recommendedName>
        <alternativeName>
            <fullName evidence="18">Proline oxidase</fullName>
        </alternativeName>
    </domain>
    <domain>
        <recommendedName>
            <fullName evidence="18">Delta-1-pyrroline-5-carboxylate dehydrogenase</fullName>
            <shortName evidence="18">P5C dehydrogenase</shortName>
            <ecNumber evidence="18">1.2.1.88</ecNumber>
        </recommendedName>
        <alternativeName>
            <fullName evidence="18">L-glutamate gamma-semialdehyde dehydrogenase</fullName>
        </alternativeName>
    </domain>
</protein>
<evidence type="ECO:0000256" key="11">
    <source>
        <dbReference type="ARBA" id="ARBA00023125"/>
    </source>
</evidence>
<dbReference type="InterPro" id="IPR029041">
    <property type="entry name" value="FAD-linked_oxidoreductase-like"/>
</dbReference>
<feature type="active site" evidence="19">
    <location>
        <position position="800"/>
    </location>
</feature>
<keyword evidence="10 18" id="KW-0642">Proline metabolism</keyword>
<comment type="catalytic activity">
    <reaction evidence="15 18">
        <text>L-proline + a quinone = (S)-1-pyrroline-5-carboxylate + a quinol + H(+)</text>
        <dbReference type="Rhea" id="RHEA:23784"/>
        <dbReference type="ChEBI" id="CHEBI:15378"/>
        <dbReference type="ChEBI" id="CHEBI:17388"/>
        <dbReference type="ChEBI" id="CHEBI:24646"/>
        <dbReference type="ChEBI" id="CHEBI:60039"/>
        <dbReference type="ChEBI" id="CHEBI:132124"/>
        <dbReference type="EC" id="1.5.5.2"/>
    </reaction>
</comment>
<dbReference type="GO" id="GO:0003842">
    <property type="term" value="F:L-glutamate gamma-semialdehyde dehydrogenase activity"/>
    <property type="evidence" value="ECO:0007669"/>
    <property type="project" value="UniProtKB-UniRule"/>
</dbReference>
<dbReference type="InterPro" id="IPR024082">
    <property type="entry name" value="PRODH_PutA_dom_II"/>
</dbReference>
<comment type="pathway">
    <text evidence="2 18">Amino-acid degradation; L-proline degradation into L-glutamate; L-glutamate from L-proline: step 1/2.</text>
</comment>
<dbReference type="FunFam" id="3.40.309.10:FF:000005">
    <property type="entry name" value="1-pyrroline-5-carboxylate dehydrogenase 1"/>
    <property type="match status" value="1"/>
</dbReference>
<dbReference type="STRING" id="1225476.A1D18_00600"/>
<dbReference type="GO" id="GO:0003700">
    <property type="term" value="F:DNA-binding transcription factor activity"/>
    <property type="evidence" value="ECO:0007669"/>
    <property type="project" value="InterPro"/>
</dbReference>